<evidence type="ECO:0000313" key="2">
    <source>
        <dbReference type="Proteomes" id="UP001203852"/>
    </source>
</evidence>
<reference evidence="1" key="1">
    <citation type="journal article" date="2022" name="bioRxiv">
        <title>Deciphering the potential niche of two novel black yeast fungi from a biological soil crust based on their genomes, phenotypes, and melanin regulation.</title>
        <authorList>
            <consortium name="DOE Joint Genome Institute"/>
            <person name="Carr E.C."/>
            <person name="Barton Q."/>
            <person name="Grambo S."/>
            <person name="Sullivan M."/>
            <person name="Renfro C.M."/>
            <person name="Kuo A."/>
            <person name="Pangilinan J."/>
            <person name="Lipzen A."/>
            <person name="Keymanesh K."/>
            <person name="Savage E."/>
            <person name="Barry K."/>
            <person name="Grigoriev I.V."/>
            <person name="Riekhof W.R."/>
            <person name="Harris S.S."/>
        </authorList>
    </citation>
    <scope>NUCLEOTIDE SEQUENCE</scope>
    <source>
        <strain evidence="1">JF 03-4F</strain>
    </source>
</reference>
<comment type="caution">
    <text evidence="1">The sequence shown here is derived from an EMBL/GenBank/DDBJ whole genome shotgun (WGS) entry which is preliminary data.</text>
</comment>
<organism evidence="1 2">
    <name type="scientific">Exophiala viscosa</name>
    <dbReference type="NCBI Taxonomy" id="2486360"/>
    <lineage>
        <taxon>Eukaryota</taxon>
        <taxon>Fungi</taxon>
        <taxon>Dikarya</taxon>
        <taxon>Ascomycota</taxon>
        <taxon>Pezizomycotina</taxon>
        <taxon>Eurotiomycetes</taxon>
        <taxon>Chaetothyriomycetidae</taxon>
        <taxon>Chaetothyriales</taxon>
        <taxon>Herpotrichiellaceae</taxon>
        <taxon>Exophiala</taxon>
    </lineage>
</organism>
<dbReference type="Proteomes" id="UP001203852">
    <property type="component" value="Unassembled WGS sequence"/>
</dbReference>
<keyword evidence="2" id="KW-1185">Reference proteome</keyword>
<proteinExistence type="predicted"/>
<dbReference type="AlphaFoldDB" id="A0AAN6DZD0"/>
<sequence>MFTTCMSALVLFEDLSGMGPEPIMNRDGVRLLPDADFDPRYKRLSLTLLSLILIEHMILLRCSYSNMLCYWLVDAVAICRFFFGLKKHPYVNTTFSSCTGRPR</sequence>
<name>A0AAN6DZD0_9EURO</name>
<accession>A0AAN6DZD0</accession>
<evidence type="ECO:0000313" key="1">
    <source>
        <dbReference type="EMBL" id="KAI1614163.1"/>
    </source>
</evidence>
<gene>
    <name evidence="1" type="ORF">EDD36DRAFT_218851</name>
</gene>
<dbReference type="EMBL" id="MU404353">
    <property type="protein sequence ID" value="KAI1614163.1"/>
    <property type="molecule type" value="Genomic_DNA"/>
</dbReference>
<protein>
    <submittedName>
        <fullName evidence="1">Uncharacterized protein</fullName>
    </submittedName>
</protein>